<evidence type="ECO:0000256" key="6">
    <source>
        <dbReference type="ARBA" id="ARBA00022840"/>
    </source>
</evidence>
<evidence type="ECO:0000259" key="10">
    <source>
        <dbReference type="PROSITE" id="PS50011"/>
    </source>
</evidence>
<organism evidence="11 12">
    <name type="scientific">Owenia fusiformis</name>
    <name type="common">Polychaete worm</name>
    <dbReference type="NCBI Taxonomy" id="6347"/>
    <lineage>
        <taxon>Eukaryota</taxon>
        <taxon>Metazoa</taxon>
        <taxon>Spiralia</taxon>
        <taxon>Lophotrochozoa</taxon>
        <taxon>Annelida</taxon>
        <taxon>Polychaeta</taxon>
        <taxon>Sedentaria</taxon>
        <taxon>Canalipalpata</taxon>
        <taxon>Sabellida</taxon>
        <taxon>Oweniida</taxon>
        <taxon>Oweniidae</taxon>
        <taxon>Owenia</taxon>
    </lineage>
</organism>
<sequence length="799" mass="89948">MHVRPHLPETMPLHGAKTTVQHLPYSVTDVPKELLRTFPHSKRVGNYLLGRTLGEGSFAKVKEALHTLTGEKVAVKVIDKKKAKEDAYVRKNLRREGKLLQVVRHPNVVQLYEVMETENSYYIVTELCRGGDLMDHICKKKRLDEREVRRYIRQIISAVDYLHTAGILHRDLKVENLLLDANNDIKIIDFGLSNAVRVSNTKDGSRMAEFCVTQCGSPAYAAPELLGNKKYGPKVDVWSIGVNMYAMLTGNLPFTVEPFNIKSLHTKMLNADMNPLPDNITTPCKDLIKKLLTPDPESRTTLAEAMKHEWILDENKHALESAPFPNKIHNDELNENVMKHMTENMDFKLSEVIKFVVGNIPNSATTTYHLLNNKLIVYHRQNVKKDRGKETSKKRLSVAPQVSPGSEPAMTSKHSIESTSQLSENVDLHPIDGDMPHVRRRSKSSNEDQNLSPRRAKSPIPVEVRSPPSPRRVLTRRALGNNRLVVREKSEVSHNTRQAVPRLSQGVTATPSLNLGITTSPFDKRKYANQENGGLVANSDSRRSPSPSRTTERNKDFRTDLPDLIRKYTRPVESNLRNPDNIHSRTGQQVHSKYYGRETSIMVHKDKTRQISPIRTINQNRSETRPEFLNALLRNDKKLIDTGGYDRFARKTSASVSGQLEVSGRQAQKLRSISPNSLKLSSSDNNNNQGATSPTRSGRNFSRPSRQTYPNPNSKARTTLNTNQQQRATSLRRTPMEKTFLSDARKNSTERSETGSMDHGHSKVSLPTSEGKSSRSTTSSYDNKDSGIALPSLSPTSVR</sequence>
<feature type="compositionally biased region" description="Basic and acidic residues" evidence="9">
    <location>
        <begin position="426"/>
        <end position="437"/>
    </location>
</feature>
<dbReference type="PANTHER" id="PTHR24346:SF79">
    <property type="entry name" value="PROTEIN KINASE DOMAIN-CONTAINING PROTEIN"/>
    <property type="match status" value="1"/>
</dbReference>
<dbReference type="SMART" id="SM00220">
    <property type="entry name" value="S_TKc"/>
    <property type="match status" value="1"/>
</dbReference>
<dbReference type="Pfam" id="PF00069">
    <property type="entry name" value="Pkinase"/>
    <property type="match status" value="1"/>
</dbReference>
<keyword evidence="12" id="KW-1185">Reference proteome</keyword>
<evidence type="ECO:0000256" key="8">
    <source>
        <dbReference type="ARBA" id="ARBA00048679"/>
    </source>
</evidence>
<dbReference type="FunFam" id="1.10.510.10:FF:000391">
    <property type="entry name" value="Hormonally up-regulated neu tumor-associated kinase"/>
    <property type="match status" value="1"/>
</dbReference>
<protein>
    <recommendedName>
        <fullName evidence="1">non-specific serine/threonine protein kinase</fullName>
        <ecNumber evidence="1">2.7.11.1</ecNumber>
    </recommendedName>
</protein>
<dbReference type="SUPFAM" id="SSF56112">
    <property type="entry name" value="Protein kinase-like (PK-like)"/>
    <property type="match status" value="1"/>
</dbReference>
<evidence type="ECO:0000256" key="9">
    <source>
        <dbReference type="SAM" id="MobiDB-lite"/>
    </source>
</evidence>
<feature type="compositionally biased region" description="Polar residues" evidence="9">
    <location>
        <begin position="653"/>
        <end position="671"/>
    </location>
</feature>
<dbReference type="AlphaFoldDB" id="A0A8J1XJI5"/>
<feature type="compositionally biased region" description="Polar residues" evidence="9">
    <location>
        <begin position="689"/>
        <end position="732"/>
    </location>
</feature>
<comment type="caution">
    <text evidence="11">The sequence shown here is derived from an EMBL/GenBank/DDBJ whole genome shotgun (WGS) entry which is preliminary data.</text>
</comment>
<feature type="region of interest" description="Disordered" evidence="9">
    <location>
        <begin position="383"/>
        <end position="472"/>
    </location>
</feature>
<feature type="compositionally biased region" description="Basic and acidic residues" evidence="9">
    <location>
        <begin position="743"/>
        <end position="761"/>
    </location>
</feature>
<dbReference type="Gene3D" id="1.10.510.10">
    <property type="entry name" value="Transferase(Phosphotransferase) domain 1"/>
    <property type="match status" value="1"/>
</dbReference>
<dbReference type="EC" id="2.7.11.1" evidence="1"/>
<proteinExistence type="predicted"/>
<evidence type="ECO:0000313" key="11">
    <source>
        <dbReference type="EMBL" id="CAH1777992.1"/>
    </source>
</evidence>
<dbReference type="GO" id="GO:0035556">
    <property type="term" value="P:intracellular signal transduction"/>
    <property type="evidence" value="ECO:0007669"/>
    <property type="project" value="TreeGrafter"/>
</dbReference>
<feature type="region of interest" description="Disordered" evidence="9">
    <location>
        <begin position="653"/>
        <end position="799"/>
    </location>
</feature>
<gene>
    <name evidence="11" type="ORF">OFUS_LOCUS4966</name>
</gene>
<evidence type="ECO:0000256" key="5">
    <source>
        <dbReference type="ARBA" id="ARBA00022777"/>
    </source>
</evidence>
<dbReference type="PROSITE" id="PS50011">
    <property type="entry name" value="PROTEIN_KINASE_DOM"/>
    <property type="match status" value="1"/>
</dbReference>
<feature type="compositionally biased region" description="Polar residues" evidence="9">
    <location>
        <begin position="505"/>
        <end position="521"/>
    </location>
</feature>
<keyword evidence="4" id="KW-0547">Nucleotide-binding</keyword>
<evidence type="ECO:0000313" key="12">
    <source>
        <dbReference type="Proteomes" id="UP000749559"/>
    </source>
</evidence>
<accession>A0A8J1XJI5</accession>
<keyword evidence="3" id="KW-0808">Transferase</keyword>
<dbReference type="FunFam" id="3.30.200.20:FF:000003">
    <property type="entry name" value="Non-specific serine/threonine protein kinase"/>
    <property type="match status" value="1"/>
</dbReference>
<feature type="compositionally biased region" description="Low complexity" evidence="9">
    <location>
        <begin position="672"/>
        <end position="688"/>
    </location>
</feature>
<dbReference type="GO" id="GO:0004674">
    <property type="term" value="F:protein serine/threonine kinase activity"/>
    <property type="evidence" value="ECO:0007669"/>
    <property type="project" value="UniProtKB-KW"/>
</dbReference>
<dbReference type="InterPro" id="IPR008271">
    <property type="entry name" value="Ser/Thr_kinase_AS"/>
</dbReference>
<keyword evidence="2" id="KW-0723">Serine/threonine-protein kinase</keyword>
<feature type="compositionally biased region" description="Low complexity" evidence="9">
    <location>
        <begin position="768"/>
        <end position="780"/>
    </location>
</feature>
<dbReference type="PROSITE" id="PS00107">
    <property type="entry name" value="PROTEIN_KINASE_ATP"/>
    <property type="match status" value="1"/>
</dbReference>
<reference evidence="11" key="1">
    <citation type="submission" date="2022-03" db="EMBL/GenBank/DDBJ databases">
        <authorList>
            <person name="Martin C."/>
        </authorList>
    </citation>
    <scope>NUCLEOTIDE SEQUENCE</scope>
</reference>
<evidence type="ECO:0000256" key="3">
    <source>
        <dbReference type="ARBA" id="ARBA00022679"/>
    </source>
</evidence>
<dbReference type="PROSITE" id="PS00108">
    <property type="entry name" value="PROTEIN_KINASE_ST"/>
    <property type="match status" value="1"/>
</dbReference>
<dbReference type="PANTHER" id="PTHR24346">
    <property type="entry name" value="MAP/MICROTUBULE AFFINITY-REGULATING KINASE"/>
    <property type="match status" value="1"/>
</dbReference>
<dbReference type="GO" id="GO:0005524">
    <property type="term" value="F:ATP binding"/>
    <property type="evidence" value="ECO:0007669"/>
    <property type="project" value="UniProtKB-UniRule"/>
</dbReference>
<feature type="domain" description="Protein kinase" evidence="10">
    <location>
        <begin position="47"/>
        <end position="311"/>
    </location>
</feature>
<feature type="compositionally biased region" description="Basic and acidic residues" evidence="9">
    <location>
        <begin position="550"/>
        <end position="560"/>
    </location>
</feature>
<feature type="compositionally biased region" description="Basic and acidic residues" evidence="9">
    <location>
        <begin position="383"/>
        <end position="393"/>
    </location>
</feature>
<keyword evidence="6" id="KW-0067">ATP-binding</keyword>
<dbReference type="Proteomes" id="UP000749559">
    <property type="component" value="Unassembled WGS sequence"/>
</dbReference>
<feature type="region of interest" description="Disordered" evidence="9">
    <location>
        <begin position="505"/>
        <end position="560"/>
    </location>
</feature>
<evidence type="ECO:0000256" key="7">
    <source>
        <dbReference type="ARBA" id="ARBA00047899"/>
    </source>
</evidence>
<keyword evidence="5" id="KW-0418">Kinase</keyword>
<dbReference type="GO" id="GO:0005737">
    <property type="term" value="C:cytoplasm"/>
    <property type="evidence" value="ECO:0007669"/>
    <property type="project" value="TreeGrafter"/>
</dbReference>
<dbReference type="InterPro" id="IPR000719">
    <property type="entry name" value="Prot_kinase_dom"/>
</dbReference>
<comment type="catalytic activity">
    <reaction evidence="7">
        <text>L-threonyl-[protein] + ATP = O-phospho-L-threonyl-[protein] + ADP + H(+)</text>
        <dbReference type="Rhea" id="RHEA:46608"/>
        <dbReference type="Rhea" id="RHEA-COMP:11060"/>
        <dbReference type="Rhea" id="RHEA-COMP:11605"/>
        <dbReference type="ChEBI" id="CHEBI:15378"/>
        <dbReference type="ChEBI" id="CHEBI:30013"/>
        <dbReference type="ChEBI" id="CHEBI:30616"/>
        <dbReference type="ChEBI" id="CHEBI:61977"/>
        <dbReference type="ChEBI" id="CHEBI:456216"/>
        <dbReference type="EC" id="2.7.11.1"/>
    </reaction>
</comment>
<evidence type="ECO:0000256" key="4">
    <source>
        <dbReference type="ARBA" id="ARBA00022741"/>
    </source>
</evidence>
<name>A0A8J1XJI5_OWEFU</name>
<comment type="catalytic activity">
    <reaction evidence="8">
        <text>L-seryl-[protein] + ATP = O-phospho-L-seryl-[protein] + ADP + H(+)</text>
        <dbReference type="Rhea" id="RHEA:17989"/>
        <dbReference type="Rhea" id="RHEA-COMP:9863"/>
        <dbReference type="Rhea" id="RHEA-COMP:11604"/>
        <dbReference type="ChEBI" id="CHEBI:15378"/>
        <dbReference type="ChEBI" id="CHEBI:29999"/>
        <dbReference type="ChEBI" id="CHEBI:30616"/>
        <dbReference type="ChEBI" id="CHEBI:83421"/>
        <dbReference type="ChEBI" id="CHEBI:456216"/>
        <dbReference type="EC" id="2.7.11.1"/>
    </reaction>
</comment>
<evidence type="ECO:0000256" key="1">
    <source>
        <dbReference type="ARBA" id="ARBA00012513"/>
    </source>
</evidence>
<dbReference type="EMBL" id="CAIIXF020000002">
    <property type="protein sequence ID" value="CAH1777992.1"/>
    <property type="molecule type" value="Genomic_DNA"/>
</dbReference>
<evidence type="ECO:0000256" key="2">
    <source>
        <dbReference type="ARBA" id="ARBA00022527"/>
    </source>
</evidence>
<dbReference type="InterPro" id="IPR011009">
    <property type="entry name" value="Kinase-like_dom_sf"/>
</dbReference>
<dbReference type="InterPro" id="IPR017441">
    <property type="entry name" value="Protein_kinase_ATP_BS"/>
</dbReference>
<dbReference type="OrthoDB" id="193931at2759"/>